<dbReference type="Proteomes" id="UP000019484">
    <property type="component" value="Unassembled WGS sequence"/>
</dbReference>
<dbReference type="Pfam" id="PF04082">
    <property type="entry name" value="Fungal_trans"/>
    <property type="match status" value="1"/>
</dbReference>
<dbReference type="GO" id="GO:0006351">
    <property type="term" value="P:DNA-templated transcription"/>
    <property type="evidence" value="ECO:0007669"/>
    <property type="project" value="InterPro"/>
</dbReference>
<dbReference type="STRING" id="1182541.W9XSZ5"/>
<dbReference type="eggNOG" id="ENOG502RJRW">
    <property type="taxonomic scope" value="Eukaryota"/>
</dbReference>
<evidence type="ECO:0000256" key="1">
    <source>
        <dbReference type="ARBA" id="ARBA00023015"/>
    </source>
</evidence>
<dbReference type="PANTHER" id="PTHR47424">
    <property type="entry name" value="REGULATORY PROTEIN GAL4"/>
    <property type="match status" value="1"/>
</dbReference>
<keyword evidence="1" id="KW-0805">Transcription regulation</keyword>
<dbReference type="EMBL" id="AMWN01000008">
    <property type="protein sequence ID" value="EXJ80121.1"/>
    <property type="molecule type" value="Genomic_DNA"/>
</dbReference>
<dbReference type="PANTHER" id="PTHR47424:SF4">
    <property type="entry name" value="ZN(II)2CYS6 TRANSCRIPTION FACTOR (EUROFUNG)"/>
    <property type="match status" value="1"/>
</dbReference>
<dbReference type="InterPro" id="IPR051127">
    <property type="entry name" value="Fungal_SecMet_Regulators"/>
</dbReference>
<dbReference type="RefSeq" id="XP_007727315.1">
    <property type="nucleotide sequence ID" value="XM_007729125.1"/>
</dbReference>
<dbReference type="SMART" id="SM00906">
    <property type="entry name" value="Fungal_trans"/>
    <property type="match status" value="1"/>
</dbReference>
<dbReference type="OrthoDB" id="424974at2759"/>
<reference evidence="5 6" key="1">
    <citation type="submission" date="2013-03" db="EMBL/GenBank/DDBJ databases">
        <title>The Genome Sequence of Capronia coronata CBS 617.96.</title>
        <authorList>
            <consortium name="The Broad Institute Genomics Platform"/>
            <person name="Cuomo C."/>
            <person name="de Hoog S."/>
            <person name="Gorbushina A."/>
            <person name="Walker B."/>
            <person name="Young S.K."/>
            <person name="Zeng Q."/>
            <person name="Gargeya S."/>
            <person name="Fitzgerald M."/>
            <person name="Haas B."/>
            <person name="Abouelleil A."/>
            <person name="Allen A.W."/>
            <person name="Alvarado L."/>
            <person name="Arachchi H.M."/>
            <person name="Berlin A.M."/>
            <person name="Chapman S.B."/>
            <person name="Gainer-Dewar J."/>
            <person name="Goldberg J."/>
            <person name="Griggs A."/>
            <person name="Gujja S."/>
            <person name="Hansen M."/>
            <person name="Howarth C."/>
            <person name="Imamovic A."/>
            <person name="Ireland A."/>
            <person name="Larimer J."/>
            <person name="McCowan C."/>
            <person name="Murphy C."/>
            <person name="Pearson M."/>
            <person name="Poon T.W."/>
            <person name="Priest M."/>
            <person name="Roberts A."/>
            <person name="Saif S."/>
            <person name="Shea T."/>
            <person name="Sisk P."/>
            <person name="Sykes S."/>
            <person name="Wortman J."/>
            <person name="Nusbaum C."/>
            <person name="Birren B."/>
        </authorList>
    </citation>
    <scope>NUCLEOTIDE SEQUENCE [LARGE SCALE GENOMIC DNA]</scope>
    <source>
        <strain evidence="5 6">CBS 617.96</strain>
    </source>
</reference>
<accession>W9XSZ5</accession>
<dbReference type="GO" id="GO:0008270">
    <property type="term" value="F:zinc ion binding"/>
    <property type="evidence" value="ECO:0007669"/>
    <property type="project" value="InterPro"/>
</dbReference>
<keyword evidence="2" id="KW-0804">Transcription</keyword>
<dbReference type="GO" id="GO:0000978">
    <property type="term" value="F:RNA polymerase II cis-regulatory region sequence-specific DNA binding"/>
    <property type="evidence" value="ECO:0007669"/>
    <property type="project" value="TreeGrafter"/>
</dbReference>
<evidence type="ECO:0000259" key="4">
    <source>
        <dbReference type="SMART" id="SM00906"/>
    </source>
</evidence>
<evidence type="ECO:0000313" key="5">
    <source>
        <dbReference type="EMBL" id="EXJ80121.1"/>
    </source>
</evidence>
<protein>
    <recommendedName>
        <fullName evidence="4">Xylanolytic transcriptional activator regulatory domain-containing protein</fullName>
    </recommendedName>
</protein>
<comment type="caution">
    <text evidence="5">The sequence shown here is derived from an EMBL/GenBank/DDBJ whole genome shotgun (WGS) entry which is preliminary data.</text>
</comment>
<evidence type="ECO:0000313" key="6">
    <source>
        <dbReference type="Proteomes" id="UP000019484"/>
    </source>
</evidence>
<sequence>MVELLHNKLLLRISMRFLCSQGLEATRATGPSVHRRCHVRTPEFKVNTKEYFGGSSAGSFINQVRTAVRQKLGLSNPGPTERHTLSTGQCSLGKQQENIDIILPARSKADQLLGIYWDSVYPLYPFVDQQETLFKYRALWDGHQQTEGDRLFVCLLNVIFALSCQLNGAIEAERREASARVYFQRAKALLDLWSSGSFQCVQVHLLLTQFFQSTNEPQQCWMMVGVAVRTAQSLGLHLPETTKQVSSPRRRELMRKIWHGCILMDRVTSMTYGRPPMISATLAAVVPRPLPIDEELLPQEEDQPAPDPTGPSILDFFVQTLELYEILFDVLVGFYSSSSGVDLSVDDIWARHLGPSAISSNSSILHVERRLIKWEAQLPPHLRLAETSPGVQSTSPFFRQAVILHQR</sequence>
<dbReference type="InterPro" id="IPR007219">
    <property type="entry name" value="XnlR_reg_dom"/>
</dbReference>
<dbReference type="GeneID" id="19163114"/>
<keyword evidence="6" id="KW-1185">Reference proteome</keyword>
<dbReference type="CDD" id="cd12148">
    <property type="entry name" value="fungal_TF_MHR"/>
    <property type="match status" value="1"/>
</dbReference>
<gene>
    <name evidence="5" type="ORF">A1O1_08263</name>
</gene>
<organism evidence="5 6">
    <name type="scientific">Capronia coronata CBS 617.96</name>
    <dbReference type="NCBI Taxonomy" id="1182541"/>
    <lineage>
        <taxon>Eukaryota</taxon>
        <taxon>Fungi</taxon>
        <taxon>Dikarya</taxon>
        <taxon>Ascomycota</taxon>
        <taxon>Pezizomycotina</taxon>
        <taxon>Eurotiomycetes</taxon>
        <taxon>Chaetothyriomycetidae</taxon>
        <taxon>Chaetothyriales</taxon>
        <taxon>Herpotrichiellaceae</taxon>
        <taxon>Capronia</taxon>
    </lineage>
</organism>
<keyword evidence="3" id="KW-0539">Nucleus</keyword>
<dbReference type="GO" id="GO:0000435">
    <property type="term" value="P:positive regulation of transcription from RNA polymerase II promoter by galactose"/>
    <property type="evidence" value="ECO:0007669"/>
    <property type="project" value="TreeGrafter"/>
</dbReference>
<proteinExistence type="predicted"/>
<dbReference type="GO" id="GO:0000981">
    <property type="term" value="F:DNA-binding transcription factor activity, RNA polymerase II-specific"/>
    <property type="evidence" value="ECO:0007669"/>
    <property type="project" value="TreeGrafter"/>
</dbReference>
<dbReference type="AlphaFoldDB" id="W9XSZ5"/>
<dbReference type="HOGENOM" id="CLU_008511_4_0_1"/>
<name>W9XSZ5_9EURO</name>
<evidence type="ECO:0000256" key="3">
    <source>
        <dbReference type="ARBA" id="ARBA00023242"/>
    </source>
</evidence>
<dbReference type="GO" id="GO:0005634">
    <property type="term" value="C:nucleus"/>
    <property type="evidence" value="ECO:0007669"/>
    <property type="project" value="TreeGrafter"/>
</dbReference>
<feature type="domain" description="Xylanolytic transcriptional activator regulatory" evidence="4">
    <location>
        <begin position="220"/>
        <end position="295"/>
    </location>
</feature>
<evidence type="ECO:0000256" key="2">
    <source>
        <dbReference type="ARBA" id="ARBA00023163"/>
    </source>
</evidence>